<evidence type="ECO:0000256" key="6">
    <source>
        <dbReference type="ARBA" id="ARBA00023002"/>
    </source>
</evidence>
<dbReference type="EMBL" id="JABCKI010000232">
    <property type="protein sequence ID" value="KAG5651515.1"/>
    <property type="molecule type" value="Genomic_DNA"/>
</dbReference>
<evidence type="ECO:0000256" key="7">
    <source>
        <dbReference type="ARBA" id="ARBA00023004"/>
    </source>
</evidence>
<dbReference type="SUPFAM" id="SSF48264">
    <property type="entry name" value="Cytochrome P450"/>
    <property type="match status" value="1"/>
</dbReference>
<evidence type="ECO:0000256" key="5">
    <source>
        <dbReference type="ARBA" id="ARBA00022723"/>
    </source>
</evidence>
<dbReference type="GO" id="GO:0016705">
    <property type="term" value="F:oxidoreductase activity, acting on paired donors, with incorporation or reduction of molecular oxygen"/>
    <property type="evidence" value="ECO:0007669"/>
    <property type="project" value="InterPro"/>
</dbReference>
<keyword evidence="6 10" id="KW-0560">Oxidoreductase</keyword>
<dbReference type="Proteomes" id="UP000717328">
    <property type="component" value="Unassembled WGS sequence"/>
</dbReference>
<dbReference type="InterPro" id="IPR050364">
    <property type="entry name" value="Cytochrome_P450_fung"/>
</dbReference>
<keyword evidence="5 9" id="KW-0479">Metal-binding</keyword>
<reference evidence="11" key="1">
    <citation type="submission" date="2021-02" db="EMBL/GenBank/DDBJ databases">
        <authorList>
            <person name="Nieuwenhuis M."/>
            <person name="Van De Peppel L.J.J."/>
        </authorList>
    </citation>
    <scope>NUCLEOTIDE SEQUENCE</scope>
    <source>
        <strain evidence="11">D49</strain>
    </source>
</reference>
<dbReference type="PROSITE" id="PS00086">
    <property type="entry name" value="CYTOCHROME_P450"/>
    <property type="match status" value="1"/>
</dbReference>
<dbReference type="InterPro" id="IPR036396">
    <property type="entry name" value="Cyt_P450_sf"/>
</dbReference>
<dbReference type="InterPro" id="IPR001128">
    <property type="entry name" value="Cyt_P450"/>
</dbReference>
<feature type="non-terminal residue" evidence="11">
    <location>
        <position position="362"/>
    </location>
</feature>
<evidence type="ECO:0000256" key="3">
    <source>
        <dbReference type="ARBA" id="ARBA00010617"/>
    </source>
</evidence>
<organism evidence="11 12">
    <name type="scientific">Sphagnurus paluster</name>
    <dbReference type="NCBI Taxonomy" id="117069"/>
    <lineage>
        <taxon>Eukaryota</taxon>
        <taxon>Fungi</taxon>
        <taxon>Dikarya</taxon>
        <taxon>Basidiomycota</taxon>
        <taxon>Agaricomycotina</taxon>
        <taxon>Agaricomycetes</taxon>
        <taxon>Agaricomycetidae</taxon>
        <taxon>Agaricales</taxon>
        <taxon>Tricholomatineae</taxon>
        <taxon>Lyophyllaceae</taxon>
        <taxon>Sphagnurus</taxon>
    </lineage>
</organism>
<name>A0A9P7GLJ0_9AGAR</name>
<protein>
    <recommendedName>
        <fullName evidence="13">Cytochrome P450</fullName>
    </recommendedName>
</protein>
<dbReference type="InterPro" id="IPR002401">
    <property type="entry name" value="Cyt_P450_E_grp-I"/>
</dbReference>
<dbReference type="Gene3D" id="1.10.630.10">
    <property type="entry name" value="Cytochrome P450"/>
    <property type="match status" value="2"/>
</dbReference>
<dbReference type="PRINTS" id="PR00463">
    <property type="entry name" value="EP450I"/>
</dbReference>
<dbReference type="AlphaFoldDB" id="A0A9P7GLJ0"/>
<evidence type="ECO:0008006" key="13">
    <source>
        <dbReference type="Google" id="ProtNLM"/>
    </source>
</evidence>
<evidence type="ECO:0000313" key="11">
    <source>
        <dbReference type="EMBL" id="KAG5651515.1"/>
    </source>
</evidence>
<evidence type="ECO:0000256" key="10">
    <source>
        <dbReference type="RuleBase" id="RU000461"/>
    </source>
</evidence>
<sequence>REHRRSMQKQFQPTAVARFEPHELKATHGLLRRLLDEPDNLMGHLLHMAGETIMSVVYGLQVQDKDDPYITAAERGVRPLFDAAVPGAFLVDIFPILKHVPEWMPFAGFKRKAKEWGQWASIMVNMPFEATIHNIKDGNFTPSFVSYSLEQIDESGDVEQRVKQQKSIIKSIAGSLYTADGLLQAGSDTTVSAIASCVLGLLSQPEVLKKAQEEIDTVVGVGQLPGFEHRESLPSETARMGRAIFHNEEMYPDPFTFNPDRFMKDGNLDPDIKDPVTVAFGFGRRICPGRHMAFSAIWMAVASMIAVFDISKAVDDNGKIIEPSHEYISALVCLPVPFKCSIRPRSHQAESLIRATVNMEYF</sequence>
<dbReference type="InterPro" id="IPR017972">
    <property type="entry name" value="Cyt_P450_CS"/>
</dbReference>
<reference evidence="11" key="2">
    <citation type="submission" date="2021-10" db="EMBL/GenBank/DDBJ databases">
        <title>Phylogenomics reveals ancestral predisposition of the termite-cultivated fungus Termitomyces towards a domesticated lifestyle.</title>
        <authorList>
            <person name="Auxier B."/>
            <person name="Grum-Grzhimaylo A."/>
            <person name="Cardenas M.E."/>
            <person name="Lodge J.D."/>
            <person name="Laessoe T."/>
            <person name="Pedersen O."/>
            <person name="Smith M.E."/>
            <person name="Kuyper T.W."/>
            <person name="Franco-Molano E.A."/>
            <person name="Baroni T.J."/>
            <person name="Aanen D.K."/>
        </authorList>
    </citation>
    <scope>NUCLEOTIDE SEQUENCE</scope>
    <source>
        <strain evidence="11">D49</strain>
    </source>
</reference>
<keyword evidence="4 9" id="KW-0349">Heme</keyword>
<dbReference type="GO" id="GO:0020037">
    <property type="term" value="F:heme binding"/>
    <property type="evidence" value="ECO:0007669"/>
    <property type="project" value="InterPro"/>
</dbReference>
<proteinExistence type="inferred from homology"/>
<evidence type="ECO:0000256" key="4">
    <source>
        <dbReference type="ARBA" id="ARBA00022617"/>
    </source>
</evidence>
<keyword evidence="7 9" id="KW-0408">Iron</keyword>
<evidence type="ECO:0000256" key="9">
    <source>
        <dbReference type="PIRSR" id="PIRSR602401-1"/>
    </source>
</evidence>
<dbReference type="PANTHER" id="PTHR46300">
    <property type="entry name" value="P450, PUTATIVE (EUROFUNG)-RELATED-RELATED"/>
    <property type="match status" value="1"/>
</dbReference>
<accession>A0A9P7GLJ0</accession>
<evidence type="ECO:0000256" key="2">
    <source>
        <dbReference type="ARBA" id="ARBA00005179"/>
    </source>
</evidence>
<comment type="cofactor">
    <cofactor evidence="1 9">
        <name>heme</name>
        <dbReference type="ChEBI" id="CHEBI:30413"/>
    </cofactor>
</comment>
<feature type="binding site" description="axial binding residue" evidence="9">
    <location>
        <position position="287"/>
    </location>
    <ligand>
        <name>heme</name>
        <dbReference type="ChEBI" id="CHEBI:30413"/>
    </ligand>
    <ligandPart>
        <name>Fe</name>
        <dbReference type="ChEBI" id="CHEBI:18248"/>
    </ligandPart>
</feature>
<dbReference type="PANTHER" id="PTHR46300:SF7">
    <property type="entry name" value="P450, PUTATIVE (EUROFUNG)-RELATED"/>
    <property type="match status" value="1"/>
</dbReference>
<evidence type="ECO:0000256" key="1">
    <source>
        <dbReference type="ARBA" id="ARBA00001971"/>
    </source>
</evidence>
<dbReference type="GO" id="GO:0004497">
    <property type="term" value="F:monooxygenase activity"/>
    <property type="evidence" value="ECO:0007669"/>
    <property type="project" value="UniProtKB-KW"/>
</dbReference>
<comment type="similarity">
    <text evidence="3 10">Belongs to the cytochrome P450 family.</text>
</comment>
<keyword evidence="12" id="KW-1185">Reference proteome</keyword>
<gene>
    <name evidence="11" type="ORF">H0H81_008380</name>
</gene>
<dbReference type="OrthoDB" id="2789670at2759"/>
<evidence type="ECO:0000313" key="12">
    <source>
        <dbReference type="Proteomes" id="UP000717328"/>
    </source>
</evidence>
<dbReference type="GO" id="GO:0005506">
    <property type="term" value="F:iron ion binding"/>
    <property type="evidence" value="ECO:0007669"/>
    <property type="project" value="InterPro"/>
</dbReference>
<keyword evidence="8 10" id="KW-0503">Monooxygenase</keyword>
<comment type="caution">
    <text evidence="11">The sequence shown here is derived from an EMBL/GenBank/DDBJ whole genome shotgun (WGS) entry which is preliminary data.</text>
</comment>
<dbReference type="Pfam" id="PF00067">
    <property type="entry name" value="p450"/>
    <property type="match status" value="2"/>
</dbReference>
<comment type="pathway">
    <text evidence="2">Secondary metabolite biosynthesis.</text>
</comment>
<evidence type="ECO:0000256" key="8">
    <source>
        <dbReference type="ARBA" id="ARBA00023033"/>
    </source>
</evidence>